<dbReference type="EMBL" id="CP144695">
    <property type="protein sequence ID" value="WVZ05348.1"/>
    <property type="molecule type" value="Genomic_DNA"/>
</dbReference>
<feature type="compositionally biased region" description="Basic and acidic residues" evidence="9">
    <location>
        <begin position="278"/>
        <end position="288"/>
    </location>
</feature>
<evidence type="ECO:0000259" key="10">
    <source>
        <dbReference type="PROSITE" id="PS50064"/>
    </source>
</evidence>
<dbReference type="SMART" id="SM01336">
    <property type="entry name" value="zf-PARP"/>
    <property type="match status" value="2"/>
</dbReference>
<keyword evidence="5" id="KW-0863">Zinc-finger</keyword>
<evidence type="ECO:0000313" key="12">
    <source>
        <dbReference type="EMBL" id="WVZ05348.1"/>
    </source>
</evidence>
<dbReference type="InterPro" id="IPR003034">
    <property type="entry name" value="SAP_dom"/>
</dbReference>
<comment type="subcellular location">
    <subcellularLocation>
        <location evidence="1">Nucleus</location>
    </subcellularLocation>
</comment>
<dbReference type="PROSITE" id="PS50800">
    <property type="entry name" value="SAP"/>
    <property type="match status" value="1"/>
</dbReference>
<evidence type="ECO:0000259" key="11">
    <source>
        <dbReference type="PROSITE" id="PS50800"/>
    </source>
</evidence>
<evidence type="ECO:0000313" key="13">
    <source>
        <dbReference type="Proteomes" id="UP001374535"/>
    </source>
</evidence>
<keyword evidence="7" id="KW-0520">NAD</keyword>
<dbReference type="Gene3D" id="1.10.20.130">
    <property type="match status" value="1"/>
</dbReference>
<protein>
    <recommendedName>
        <fullName evidence="14">PARP-type domain-containing protein</fullName>
    </recommendedName>
</protein>
<feature type="domain" description="PARP-type" evidence="10">
    <location>
        <begin position="16"/>
        <end position="56"/>
    </location>
</feature>
<dbReference type="InterPro" id="IPR050800">
    <property type="entry name" value="ARTD/PARP"/>
</dbReference>
<dbReference type="GO" id="GO:0003677">
    <property type="term" value="F:DNA binding"/>
    <property type="evidence" value="ECO:0007669"/>
    <property type="project" value="InterPro"/>
</dbReference>
<gene>
    <name evidence="12" type="ORF">V8G54_018694</name>
</gene>
<dbReference type="PANTHER" id="PTHR10459">
    <property type="entry name" value="DNA LIGASE"/>
    <property type="match status" value="1"/>
</dbReference>
<evidence type="ECO:0000256" key="1">
    <source>
        <dbReference type="ARBA" id="ARBA00004123"/>
    </source>
</evidence>
<dbReference type="InterPro" id="IPR049296">
    <property type="entry name" value="PARP1-like_PADR1_N"/>
</dbReference>
<organism evidence="12 13">
    <name type="scientific">Vigna mungo</name>
    <name type="common">Black gram</name>
    <name type="synonym">Phaseolus mungo</name>
    <dbReference type="NCBI Taxonomy" id="3915"/>
    <lineage>
        <taxon>Eukaryota</taxon>
        <taxon>Viridiplantae</taxon>
        <taxon>Streptophyta</taxon>
        <taxon>Embryophyta</taxon>
        <taxon>Tracheophyta</taxon>
        <taxon>Spermatophyta</taxon>
        <taxon>Magnoliopsida</taxon>
        <taxon>eudicotyledons</taxon>
        <taxon>Gunneridae</taxon>
        <taxon>Pentapetalae</taxon>
        <taxon>rosids</taxon>
        <taxon>fabids</taxon>
        <taxon>Fabales</taxon>
        <taxon>Fabaceae</taxon>
        <taxon>Papilionoideae</taxon>
        <taxon>50 kb inversion clade</taxon>
        <taxon>NPAAA clade</taxon>
        <taxon>indigoferoid/millettioid clade</taxon>
        <taxon>Phaseoleae</taxon>
        <taxon>Vigna</taxon>
    </lineage>
</organism>
<dbReference type="Gene3D" id="3.30.1740.10">
    <property type="entry name" value="Zinc finger, PARP-type"/>
    <property type="match status" value="2"/>
</dbReference>
<dbReference type="InterPro" id="IPR036957">
    <property type="entry name" value="Znf_PARP_sf"/>
</dbReference>
<reference evidence="12 13" key="1">
    <citation type="journal article" date="2023" name="Life. Sci Alliance">
        <title>Evolutionary insights into 3D genome organization and epigenetic landscape of Vigna mungo.</title>
        <authorList>
            <person name="Junaid A."/>
            <person name="Singh B."/>
            <person name="Bhatia S."/>
        </authorList>
    </citation>
    <scope>NUCLEOTIDE SEQUENCE [LARGE SCALE GENOMIC DNA]</scope>
    <source>
        <strain evidence="12">Urdbean</strain>
    </source>
</reference>
<evidence type="ECO:0000256" key="2">
    <source>
        <dbReference type="ARBA" id="ARBA00022676"/>
    </source>
</evidence>
<evidence type="ECO:0008006" key="14">
    <source>
        <dbReference type="Google" id="ProtNLM"/>
    </source>
</evidence>
<dbReference type="GO" id="GO:1990404">
    <property type="term" value="F:NAD+-protein mono-ADP-ribosyltransferase activity"/>
    <property type="evidence" value="ECO:0007669"/>
    <property type="project" value="TreeGrafter"/>
</dbReference>
<keyword evidence="8" id="KW-0539">Nucleus</keyword>
<dbReference type="GO" id="GO:0070212">
    <property type="term" value="P:protein poly-ADP-ribosylation"/>
    <property type="evidence" value="ECO:0007669"/>
    <property type="project" value="TreeGrafter"/>
</dbReference>
<accession>A0AAQ3NAA6</accession>
<name>A0AAQ3NAA6_VIGMU</name>
<keyword evidence="13" id="KW-1185">Reference proteome</keyword>
<evidence type="ECO:0000256" key="4">
    <source>
        <dbReference type="ARBA" id="ARBA00022723"/>
    </source>
</evidence>
<dbReference type="GO" id="GO:0008270">
    <property type="term" value="F:zinc ion binding"/>
    <property type="evidence" value="ECO:0007669"/>
    <property type="project" value="UniProtKB-KW"/>
</dbReference>
<feature type="domain" description="SAP" evidence="11">
    <location>
        <begin position="336"/>
        <end position="366"/>
    </location>
</feature>
<dbReference type="GO" id="GO:0003950">
    <property type="term" value="F:NAD+ poly-ADP-ribosyltransferase activity"/>
    <property type="evidence" value="ECO:0007669"/>
    <property type="project" value="TreeGrafter"/>
</dbReference>
<feature type="domain" description="PARP-type" evidence="10">
    <location>
        <begin position="96"/>
        <end position="118"/>
    </location>
</feature>
<dbReference type="PANTHER" id="PTHR10459:SF80">
    <property type="entry name" value="POLY [ADP-RIBOSE] POLYMERASE 1"/>
    <property type="match status" value="1"/>
</dbReference>
<dbReference type="Proteomes" id="UP001374535">
    <property type="component" value="Chromosome 6"/>
</dbReference>
<dbReference type="GO" id="GO:0006302">
    <property type="term" value="P:double-strand break repair"/>
    <property type="evidence" value="ECO:0007669"/>
    <property type="project" value="TreeGrafter"/>
</dbReference>
<proteinExistence type="predicted"/>
<dbReference type="PROSITE" id="PS50064">
    <property type="entry name" value="ZF_PARP_2"/>
    <property type="match status" value="2"/>
</dbReference>
<evidence type="ECO:0000256" key="5">
    <source>
        <dbReference type="ARBA" id="ARBA00022771"/>
    </source>
</evidence>
<evidence type="ECO:0000256" key="9">
    <source>
        <dbReference type="SAM" id="MobiDB-lite"/>
    </source>
</evidence>
<evidence type="ECO:0000256" key="8">
    <source>
        <dbReference type="ARBA" id="ARBA00023242"/>
    </source>
</evidence>
<keyword evidence="6" id="KW-0862">Zinc</keyword>
<dbReference type="Pfam" id="PF21728">
    <property type="entry name" value="PADR1_N"/>
    <property type="match status" value="1"/>
</dbReference>
<dbReference type="SUPFAM" id="SSF57716">
    <property type="entry name" value="Glucocorticoid receptor-like (DNA-binding domain)"/>
    <property type="match status" value="2"/>
</dbReference>
<sequence length="366" mass="40175">MPLAHAPQWCTRLKPWKAEYAKSGRSSCRTCKSPIASETLRLGKMVQSTKFDGLMPSLRWEDQQKIRKYIESGSGSGGSSSAAKKTGSKAVKDTECGIEVSQTSRATCRSCSQKIIKGENEEHNGYLTCLLHFVVGDVVSWTGVHIGSLSGSRHMQFQEVYSSRTRYLASCMHGFALLSKYVQNSSHCFVRISTKPDGPGAKGLAWHHAKCLVELSPSIQVDKLSGWDSLSSSDQSAVSDFAKKCHPMDKAGVSSTNIETEKGKESTQLRTSKGGTKRGKDADNERKSKVAKAKGDVSASSEASVKNYNETGEACDLEKKMEIQSKEIWALKDDLKKNVTTTELREMLQANGQDSTGSELDLRDRW</sequence>
<evidence type="ECO:0000256" key="7">
    <source>
        <dbReference type="ARBA" id="ARBA00023027"/>
    </source>
</evidence>
<dbReference type="GO" id="GO:0005730">
    <property type="term" value="C:nucleolus"/>
    <property type="evidence" value="ECO:0007669"/>
    <property type="project" value="TreeGrafter"/>
</dbReference>
<dbReference type="AlphaFoldDB" id="A0AAQ3NAA6"/>
<dbReference type="PROSITE" id="PS52007">
    <property type="entry name" value="PADR1"/>
    <property type="match status" value="1"/>
</dbReference>
<evidence type="ECO:0000256" key="6">
    <source>
        <dbReference type="ARBA" id="ARBA00022833"/>
    </source>
</evidence>
<dbReference type="InterPro" id="IPR001510">
    <property type="entry name" value="Znf_PARP"/>
</dbReference>
<keyword evidence="3" id="KW-0808">Transferase</keyword>
<feature type="region of interest" description="Disordered" evidence="9">
    <location>
        <begin position="249"/>
        <end position="303"/>
    </location>
</feature>
<keyword evidence="2" id="KW-0328">Glycosyltransferase</keyword>
<keyword evidence="4" id="KW-0479">Metal-binding</keyword>
<evidence type="ECO:0000256" key="3">
    <source>
        <dbReference type="ARBA" id="ARBA00022679"/>
    </source>
</evidence>